<organism evidence="1 2">
    <name type="scientific">Acidimangrovimonas pyrenivorans</name>
    <dbReference type="NCBI Taxonomy" id="2030798"/>
    <lineage>
        <taxon>Bacteria</taxon>
        <taxon>Pseudomonadati</taxon>
        <taxon>Pseudomonadota</taxon>
        <taxon>Alphaproteobacteria</taxon>
        <taxon>Rhodobacterales</taxon>
        <taxon>Paracoccaceae</taxon>
        <taxon>Acidimangrovimonas</taxon>
    </lineage>
</organism>
<dbReference type="InterPro" id="IPR012292">
    <property type="entry name" value="Globin/Proto"/>
</dbReference>
<dbReference type="CDD" id="cd08916">
    <property type="entry name" value="TrHb3_P"/>
    <property type="match status" value="1"/>
</dbReference>
<dbReference type="SUPFAM" id="SSF46458">
    <property type="entry name" value="Globin-like"/>
    <property type="match status" value="1"/>
</dbReference>
<dbReference type="InterPro" id="IPR009050">
    <property type="entry name" value="Globin-like_sf"/>
</dbReference>
<comment type="caution">
    <text evidence="1">The sequence shown here is derived from an EMBL/GenBank/DDBJ whole genome shotgun (WGS) entry which is preliminary data.</text>
</comment>
<name>A0ABV7AJC2_9RHOB</name>
<gene>
    <name evidence="1" type="ORF">ACFOES_12140</name>
</gene>
<dbReference type="RefSeq" id="WP_377833540.1">
    <property type="nucleotide sequence ID" value="NZ_JBHRSK010000007.1"/>
</dbReference>
<keyword evidence="2" id="KW-1185">Reference proteome</keyword>
<dbReference type="EMBL" id="JBHRSK010000007">
    <property type="protein sequence ID" value="MFC2968847.1"/>
    <property type="molecule type" value="Genomic_DNA"/>
</dbReference>
<dbReference type="Gene3D" id="1.10.490.10">
    <property type="entry name" value="Globins"/>
    <property type="match status" value="1"/>
</dbReference>
<protein>
    <submittedName>
        <fullName evidence="1">Group III truncated hemoglobin</fullName>
    </submittedName>
</protein>
<reference evidence="2" key="1">
    <citation type="journal article" date="2019" name="Int. J. Syst. Evol. Microbiol.">
        <title>The Global Catalogue of Microorganisms (GCM) 10K type strain sequencing project: providing services to taxonomists for standard genome sequencing and annotation.</title>
        <authorList>
            <consortium name="The Broad Institute Genomics Platform"/>
            <consortium name="The Broad Institute Genome Sequencing Center for Infectious Disease"/>
            <person name="Wu L."/>
            <person name="Ma J."/>
        </authorList>
    </citation>
    <scope>NUCLEOTIDE SEQUENCE [LARGE SCALE GENOMIC DNA]</scope>
    <source>
        <strain evidence="2">KCTC 62192</strain>
    </source>
</reference>
<accession>A0ABV7AJC2</accession>
<proteinExistence type="predicted"/>
<evidence type="ECO:0000313" key="1">
    <source>
        <dbReference type="EMBL" id="MFC2968847.1"/>
    </source>
</evidence>
<evidence type="ECO:0000313" key="2">
    <source>
        <dbReference type="Proteomes" id="UP001595443"/>
    </source>
</evidence>
<sequence length="139" mass="15482">MTAFPPRFFVTGEEVDRMMVAFYAAIRRHPVLGPVFTAHIGETDAAWDAHIEKIGRFWKNAILREGGYSGSPMMVHRAATDVLPEHFPLWLGLFDETADRLLRPEAAAAWSALAHRLGGAFRMGVEEARRPADAAPRLV</sequence>
<dbReference type="Proteomes" id="UP001595443">
    <property type="component" value="Unassembled WGS sequence"/>
</dbReference>